<reference evidence="2" key="1">
    <citation type="submission" date="2023-03" db="EMBL/GenBank/DDBJ databases">
        <title>Massive genome expansion in bonnet fungi (Mycena s.s.) driven by repeated elements and novel gene families across ecological guilds.</title>
        <authorList>
            <consortium name="Lawrence Berkeley National Laboratory"/>
            <person name="Harder C.B."/>
            <person name="Miyauchi S."/>
            <person name="Viragh M."/>
            <person name="Kuo A."/>
            <person name="Thoen E."/>
            <person name="Andreopoulos B."/>
            <person name="Lu D."/>
            <person name="Skrede I."/>
            <person name="Drula E."/>
            <person name="Henrissat B."/>
            <person name="Morin E."/>
            <person name="Kohler A."/>
            <person name="Barry K."/>
            <person name="LaButti K."/>
            <person name="Morin E."/>
            <person name="Salamov A."/>
            <person name="Lipzen A."/>
            <person name="Mereny Z."/>
            <person name="Hegedus B."/>
            <person name="Baldrian P."/>
            <person name="Stursova M."/>
            <person name="Weitz H."/>
            <person name="Taylor A."/>
            <person name="Grigoriev I.V."/>
            <person name="Nagy L.G."/>
            <person name="Martin F."/>
            <person name="Kauserud H."/>
        </authorList>
    </citation>
    <scope>NUCLEOTIDE SEQUENCE</scope>
    <source>
        <strain evidence="2">9284</strain>
    </source>
</reference>
<comment type="caution">
    <text evidence="2">The sequence shown here is derived from an EMBL/GenBank/DDBJ whole genome shotgun (WGS) entry which is preliminary data.</text>
</comment>
<protein>
    <submittedName>
        <fullName evidence="2">Uncharacterized protein</fullName>
    </submittedName>
</protein>
<gene>
    <name evidence="2" type="ORF">FB45DRAFT_869582</name>
</gene>
<evidence type="ECO:0000313" key="3">
    <source>
        <dbReference type="Proteomes" id="UP001221142"/>
    </source>
</evidence>
<dbReference type="EMBL" id="JARKIF010000013">
    <property type="protein sequence ID" value="KAJ7624678.1"/>
    <property type="molecule type" value="Genomic_DNA"/>
</dbReference>
<keyword evidence="3" id="KW-1185">Reference proteome</keyword>
<feature type="compositionally biased region" description="Polar residues" evidence="1">
    <location>
        <begin position="1"/>
        <end position="13"/>
    </location>
</feature>
<accession>A0AAD7BLG5</accession>
<evidence type="ECO:0000256" key="1">
    <source>
        <dbReference type="SAM" id="MobiDB-lite"/>
    </source>
</evidence>
<organism evidence="2 3">
    <name type="scientific">Roridomyces roridus</name>
    <dbReference type="NCBI Taxonomy" id="1738132"/>
    <lineage>
        <taxon>Eukaryota</taxon>
        <taxon>Fungi</taxon>
        <taxon>Dikarya</taxon>
        <taxon>Basidiomycota</taxon>
        <taxon>Agaricomycotina</taxon>
        <taxon>Agaricomycetes</taxon>
        <taxon>Agaricomycetidae</taxon>
        <taxon>Agaricales</taxon>
        <taxon>Marasmiineae</taxon>
        <taxon>Mycenaceae</taxon>
        <taxon>Roridomyces</taxon>
    </lineage>
</organism>
<evidence type="ECO:0000313" key="2">
    <source>
        <dbReference type="EMBL" id="KAJ7624678.1"/>
    </source>
</evidence>
<dbReference type="AlphaFoldDB" id="A0AAD7BLG5"/>
<proteinExistence type="predicted"/>
<dbReference type="Proteomes" id="UP001221142">
    <property type="component" value="Unassembled WGS sequence"/>
</dbReference>
<sequence>MPNMGQSSPNQPYMASVRRTPPSGVPAGFCQWQKLEDEERDIITPWGFKPTAGLFTYLEGLDHLPYPRFNPVSKTDDQSHSGDLFVERQPGGWIIQDVIGVLVRYEVPCLRAELCCQYKYSLRKSLKPSSSDVPLYVVLMGPWRSPAEVCKGGDGTGSYFGAHPTPNGASVRSHRNHRRWQEQRLGLPWGMDALCTPVAQAASQAQWEESGMLQISTVGIDLPPPMRRASVGTVNPLQYRPVIQAVGAEVAEVSGIVIIGSFEPSHSLMQD</sequence>
<name>A0AAD7BLG5_9AGAR</name>
<feature type="region of interest" description="Disordered" evidence="1">
    <location>
        <begin position="1"/>
        <end position="22"/>
    </location>
</feature>